<name>A0A975LDK9_9ACTN</name>
<evidence type="ECO:0000256" key="3">
    <source>
        <dbReference type="SAM" id="SignalP"/>
    </source>
</evidence>
<evidence type="ECO:0000313" key="6">
    <source>
        <dbReference type="Proteomes" id="UP000682416"/>
    </source>
</evidence>
<dbReference type="InterPro" id="IPR050708">
    <property type="entry name" value="T6SS_VgrG/RHS"/>
</dbReference>
<evidence type="ECO:0000259" key="4">
    <source>
        <dbReference type="Pfam" id="PF25023"/>
    </source>
</evidence>
<keyword evidence="3" id="KW-0732">Signal</keyword>
<dbReference type="InterPro" id="IPR006530">
    <property type="entry name" value="YD"/>
</dbReference>
<dbReference type="NCBIfam" id="TIGR01643">
    <property type="entry name" value="YD_repeat_2x"/>
    <property type="match status" value="6"/>
</dbReference>
<dbReference type="PANTHER" id="PTHR32305">
    <property type="match status" value="1"/>
</dbReference>
<feature type="signal peptide" evidence="3">
    <location>
        <begin position="1"/>
        <end position="21"/>
    </location>
</feature>
<keyword evidence="6" id="KW-1185">Reference proteome</keyword>
<dbReference type="InterPro" id="IPR022385">
    <property type="entry name" value="Rhs_assc_core"/>
</dbReference>
<dbReference type="InterPro" id="IPR056823">
    <property type="entry name" value="TEN-like_YD-shell"/>
</dbReference>
<reference evidence="5" key="1">
    <citation type="submission" date="2021-05" db="EMBL/GenBank/DDBJ databases">
        <authorList>
            <person name="Kaiqin L."/>
            <person name="Jian G."/>
        </authorList>
    </citation>
    <scope>NUCLEOTIDE SEQUENCE</scope>
    <source>
        <strain evidence="5">HDS5</strain>
    </source>
</reference>
<feature type="region of interest" description="Disordered" evidence="2">
    <location>
        <begin position="572"/>
        <end position="609"/>
    </location>
</feature>
<feature type="domain" description="Teneurin-like YD-shell" evidence="4">
    <location>
        <begin position="563"/>
        <end position="692"/>
    </location>
</feature>
<dbReference type="Proteomes" id="UP000682416">
    <property type="component" value="Chromosome"/>
</dbReference>
<evidence type="ECO:0000256" key="2">
    <source>
        <dbReference type="SAM" id="MobiDB-lite"/>
    </source>
</evidence>
<dbReference type="EMBL" id="CP074402">
    <property type="protein sequence ID" value="QVJ03241.1"/>
    <property type="molecule type" value="Genomic_DNA"/>
</dbReference>
<feature type="compositionally biased region" description="Low complexity" evidence="2">
    <location>
        <begin position="574"/>
        <end position="585"/>
    </location>
</feature>
<dbReference type="PANTHER" id="PTHR32305:SF15">
    <property type="entry name" value="PROTEIN RHSA-RELATED"/>
    <property type="match status" value="1"/>
</dbReference>
<dbReference type="Pfam" id="PF25023">
    <property type="entry name" value="TEN_YD-shell"/>
    <property type="match status" value="2"/>
</dbReference>
<feature type="domain" description="Teneurin-like YD-shell" evidence="4">
    <location>
        <begin position="718"/>
        <end position="958"/>
    </location>
</feature>
<dbReference type="Gene3D" id="2.180.10.10">
    <property type="entry name" value="RHS repeat-associated core"/>
    <property type="match status" value="2"/>
</dbReference>
<evidence type="ECO:0000256" key="1">
    <source>
        <dbReference type="ARBA" id="ARBA00022737"/>
    </source>
</evidence>
<dbReference type="InterPro" id="IPR031325">
    <property type="entry name" value="RHS_repeat"/>
</dbReference>
<dbReference type="Pfam" id="PF05593">
    <property type="entry name" value="RHS_repeat"/>
    <property type="match status" value="3"/>
</dbReference>
<feature type="region of interest" description="Disordered" evidence="2">
    <location>
        <begin position="1"/>
        <end position="71"/>
    </location>
</feature>
<proteinExistence type="predicted"/>
<dbReference type="KEGG" id="nec:KGD82_11255"/>
<sequence length="1054" mass="112616">MATTAAATLTLGLLSAPPAWADEGPHSPADRTVPIPETWEPGEANTDPRGGDPPEVPWTPPGSDPEARTAEDPEALVGTCADGINRGIQPWYPLERHQISDRLEMAVNTNNGNLVVQHRDLTVAGTGLDLSVSSFYNSARSYDGWTQTHGRHVGLNIFSDSIIFQGPSGYCERFDIDQEDGSFISPAGLNADLVELDNGHYALTFHRGEHEDQVWTFTAQGWWYSQADRNGNTHRLRYDSEGHLASIVDTQDRVTSFDWQGSEFEPELVEITDPVGQSATVQEWEGGQLVGLVDRAGDELAFDYTDSGQLTSITDATGATWSVGYNDDGQVSSLTVPDGSEGGASTFYAYDATFANTETVVSDPNGGESTFTFDDQGRQTEAVDQVGNTRSQTWTANSDVASTTDALEASVTYDFDEFNNLIGTELPTGAATSVGFADTANPAKPTSVTTPSGDELSLSYDDAGNLTRAVQEDMDIDVTSLSYMGQGLVSSVTDANGNETTFSYDSVGNLTEMAEPGPIGATTFGYDSLSRVTSVTDGNGTRLDYGYDRLDRIVSISHDGDVLQSIEYDGNGRQTATHTDQATTTWSYNGRGDLNASERTDSTGTEATSYTHDAAGNVTSITEHGNTTTYAYDAAFRLTSLVDHTGAETTFSSDANNRRTSIVHPDGAEEARSYDASGRLTSITTTGAADQTLVEASYTWGTAEGEDSAQLQSRTVNGETENFTYDGLQRLTSNGTVDYTYDDVGNLLEAGEEEFSYNDADQPTTARGEDVAHDEAGNMTGRGEYVYEYSVTKQNTRIDDGDGDLAAWLSYDTTDQTQMRGVTDVHDGDRIERQLSNTALGVTNIASEGERTSFVRDPNGELISMVAWDGDERFHYTLDHQNTVLALTAEGSEADAPDAVYAYSPYGEQNSDTLEDTRAGELNPFGYTGAYQFQDGTVHLSHRFYDTFTLGFTQPDPSRQELNNHTYAACDPINNTDPTGLQSYGACMLENIVVGFAVGGMVGMGWGAVAGAVGGSILGPAGTLAGGVGGASVGMLYGVAQGAIGGVVTGALMC</sequence>
<feature type="compositionally biased region" description="Pro residues" evidence="2">
    <location>
        <begin position="54"/>
        <end position="63"/>
    </location>
</feature>
<protein>
    <recommendedName>
        <fullName evidence="4">Teneurin-like YD-shell domain-containing protein</fullName>
    </recommendedName>
</protein>
<keyword evidence="1" id="KW-0677">Repeat</keyword>
<accession>A0A975LDK9</accession>
<gene>
    <name evidence="5" type="ORF">KGD82_11255</name>
</gene>
<dbReference type="NCBIfam" id="TIGR03696">
    <property type="entry name" value="Rhs_assc_core"/>
    <property type="match status" value="1"/>
</dbReference>
<feature type="compositionally biased region" description="Low complexity" evidence="2">
    <location>
        <begin position="1"/>
        <end position="14"/>
    </location>
</feature>
<organism evidence="5 6">
    <name type="scientific">Nocardiopsis eucommiae</name>
    <dbReference type="NCBI Taxonomy" id="2831970"/>
    <lineage>
        <taxon>Bacteria</taxon>
        <taxon>Bacillati</taxon>
        <taxon>Actinomycetota</taxon>
        <taxon>Actinomycetes</taxon>
        <taxon>Streptosporangiales</taxon>
        <taxon>Nocardiopsidaceae</taxon>
        <taxon>Nocardiopsis</taxon>
    </lineage>
</organism>
<evidence type="ECO:0000313" key="5">
    <source>
        <dbReference type="EMBL" id="QVJ03241.1"/>
    </source>
</evidence>
<dbReference type="AlphaFoldDB" id="A0A975LDK9"/>
<feature type="chain" id="PRO_5038030665" description="Teneurin-like YD-shell domain-containing protein" evidence="3">
    <location>
        <begin position="22"/>
        <end position="1054"/>
    </location>
</feature>